<organism evidence="2 3">
    <name type="scientific">Rhizoctonia solani</name>
    <dbReference type="NCBI Taxonomy" id="456999"/>
    <lineage>
        <taxon>Eukaryota</taxon>
        <taxon>Fungi</taxon>
        <taxon>Dikarya</taxon>
        <taxon>Basidiomycota</taxon>
        <taxon>Agaricomycotina</taxon>
        <taxon>Agaricomycetes</taxon>
        <taxon>Cantharellales</taxon>
        <taxon>Ceratobasidiaceae</taxon>
        <taxon>Rhizoctonia</taxon>
    </lineage>
</organism>
<feature type="region of interest" description="Disordered" evidence="1">
    <location>
        <begin position="78"/>
        <end position="100"/>
    </location>
</feature>
<dbReference type="EMBL" id="CAJMWS010000879">
    <property type="protein sequence ID" value="CAE6467279.1"/>
    <property type="molecule type" value="Genomic_DNA"/>
</dbReference>
<comment type="caution">
    <text evidence="2">The sequence shown here is derived from an EMBL/GenBank/DDBJ whole genome shotgun (WGS) entry which is preliminary data.</text>
</comment>
<proteinExistence type="predicted"/>
<dbReference type="Proteomes" id="UP000663846">
    <property type="component" value="Unassembled WGS sequence"/>
</dbReference>
<accession>A0A8H3GV87</accession>
<evidence type="ECO:0000256" key="1">
    <source>
        <dbReference type="SAM" id="MobiDB-lite"/>
    </source>
</evidence>
<evidence type="ECO:0000313" key="3">
    <source>
        <dbReference type="Proteomes" id="UP000663846"/>
    </source>
</evidence>
<gene>
    <name evidence="2" type="ORF">RDB_LOCUS169378</name>
</gene>
<sequence>MSTSAASSSNQNFAGNTTLDSRLVNLYSNFRNLPENLPDHPEAYPFAEKFALDDNDLPRSLRPTVRFADLTPAAQLLTPDYSSVESEDPAENAYSSTGSRDNLGEPILVGSRHFFEVEQEHGVFLASKYLSEALSDHLNISQKPTRPLESTPCPEPARKRQRVDVDSIVF</sequence>
<name>A0A8H3GV87_9AGAM</name>
<protein>
    <submittedName>
        <fullName evidence="2">Uncharacterized protein</fullName>
    </submittedName>
</protein>
<dbReference type="AlphaFoldDB" id="A0A8H3GV87"/>
<evidence type="ECO:0000313" key="2">
    <source>
        <dbReference type="EMBL" id="CAE6467279.1"/>
    </source>
</evidence>
<reference evidence="2" key="1">
    <citation type="submission" date="2021-01" db="EMBL/GenBank/DDBJ databases">
        <authorList>
            <person name="Kaushik A."/>
        </authorList>
    </citation>
    <scope>NUCLEOTIDE SEQUENCE</scope>
    <source>
        <strain evidence="2">AG1-1C</strain>
    </source>
</reference>
<feature type="region of interest" description="Disordered" evidence="1">
    <location>
        <begin position="141"/>
        <end position="160"/>
    </location>
</feature>